<evidence type="ECO:0000256" key="1">
    <source>
        <dbReference type="SAM" id="MobiDB-lite"/>
    </source>
</evidence>
<dbReference type="EMBL" id="CP039247">
    <property type="protein sequence ID" value="QCB28110.1"/>
    <property type="molecule type" value="Genomic_DNA"/>
</dbReference>
<feature type="compositionally biased region" description="Low complexity" evidence="1">
    <location>
        <begin position="47"/>
        <end position="63"/>
    </location>
</feature>
<dbReference type="AlphaFoldDB" id="A0A4P7QFE1"/>
<organism evidence="3 4">
    <name type="scientific">Corynebacterium endometrii</name>
    <dbReference type="NCBI Taxonomy" id="2488819"/>
    <lineage>
        <taxon>Bacteria</taxon>
        <taxon>Bacillati</taxon>
        <taxon>Actinomycetota</taxon>
        <taxon>Actinomycetes</taxon>
        <taxon>Mycobacteriales</taxon>
        <taxon>Corynebacteriaceae</taxon>
        <taxon>Corynebacterium</taxon>
    </lineage>
</organism>
<accession>A0A4P7QFE1</accession>
<keyword evidence="2" id="KW-0732">Signal</keyword>
<proteinExistence type="predicted"/>
<dbReference type="RefSeq" id="WP_136140894.1">
    <property type="nucleotide sequence ID" value="NZ_CP039247.1"/>
</dbReference>
<dbReference type="KEGG" id="cee:CENDO_04095"/>
<dbReference type="PROSITE" id="PS51257">
    <property type="entry name" value="PROKAR_LIPOPROTEIN"/>
    <property type="match status" value="1"/>
</dbReference>
<sequence length="155" mass="15864" precursor="true">MKKFSRSATAALSVVAAVGLAACHPPGEVDSTDTSFKDNASTFTGRAAAESESESSTAETTTAAASAELPQYIDCAAAPAAEPAELSLNCVDTSDMLTDITWNEWTEESAQGTATRVTNGETTEGVTVELSAPEETAQGVVAFTAVAVDGDPIRL</sequence>
<evidence type="ECO:0000313" key="3">
    <source>
        <dbReference type="EMBL" id="QCB28110.1"/>
    </source>
</evidence>
<dbReference type="Proteomes" id="UP000296352">
    <property type="component" value="Chromosome"/>
</dbReference>
<feature type="chain" id="PRO_5039456720" description="Secreted protein" evidence="2">
    <location>
        <begin position="22"/>
        <end position="155"/>
    </location>
</feature>
<evidence type="ECO:0008006" key="5">
    <source>
        <dbReference type="Google" id="ProtNLM"/>
    </source>
</evidence>
<gene>
    <name evidence="3" type="ORF">CENDO_04095</name>
</gene>
<reference evidence="3 4" key="1">
    <citation type="submission" date="2019-04" db="EMBL/GenBank/DDBJ databases">
        <title>Corynebacterium endometrii sp. nov., isolated from the uterus of a cow with endometritis.</title>
        <authorList>
            <person name="Ballas P."/>
            <person name="Ruckert C."/>
            <person name="Wagener K."/>
            <person name="Drillich M."/>
            <person name="Kaempfer P."/>
            <person name="Busse H.-J."/>
            <person name="Ehling-Schulz M."/>
        </authorList>
    </citation>
    <scope>NUCLEOTIDE SEQUENCE [LARGE SCALE GENOMIC DNA]</scope>
    <source>
        <strain evidence="3 4">LMM-1653</strain>
    </source>
</reference>
<keyword evidence="4" id="KW-1185">Reference proteome</keyword>
<evidence type="ECO:0000313" key="4">
    <source>
        <dbReference type="Proteomes" id="UP000296352"/>
    </source>
</evidence>
<protein>
    <recommendedName>
        <fullName evidence="5">Secreted protein</fullName>
    </recommendedName>
</protein>
<evidence type="ECO:0000256" key="2">
    <source>
        <dbReference type="SAM" id="SignalP"/>
    </source>
</evidence>
<name>A0A4P7QFE1_9CORY</name>
<feature type="region of interest" description="Disordered" evidence="1">
    <location>
        <begin position="43"/>
        <end position="63"/>
    </location>
</feature>
<feature type="signal peptide" evidence="2">
    <location>
        <begin position="1"/>
        <end position="21"/>
    </location>
</feature>